<accession>A0A563DUH1</accession>
<dbReference type="RefSeq" id="WP_146319590.1">
    <property type="nucleotide sequence ID" value="NZ_VCQV01000034.1"/>
</dbReference>
<evidence type="ECO:0000256" key="7">
    <source>
        <dbReference type="ARBA" id="ARBA00022927"/>
    </source>
</evidence>
<keyword evidence="20" id="KW-1185">Reference proteome</keyword>
<dbReference type="InterPro" id="IPR028055">
    <property type="entry name" value="YidC/Oxa/ALB_C"/>
</dbReference>
<dbReference type="GO" id="GO:0032977">
    <property type="term" value="F:membrane insertase activity"/>
    <property type="evidence" value="ECO:0007669"/>
    <property type="project" value="InterPro"/>
</dbReference>
<comment type="similarity">
    <text evidence="2">Belongs to the OXA1/ALB3/YidC family. Type 1 subfamily.</text>
</comment>
<dbReference type="GO" id="GO:0051205">
    <property type="term" value="P:protein insertion into membrane"/>
    <property type="evidence" value="ECO:0007669"/>
    <property type="project" value="TreeGrafter"/>
</dbReference>
<evidence type="ECO:0000256" key="9">
    <source>
        <dbReference type="ARBA" id="ARBA00023136"/>
    </source>
</evidence>
<evidence type="ECO:0000256" key="15">
    <source>
        <dbReference type="ARBA" id="ARBA00033342"/>
    </source>
</evidence>
<organism evidence="19 20">
    <name type="scientific">Leekyejoonella antrihumi</name>
    <dbReference type="NCBI Taxonomy" id="1660198"/>
    <lineage>
        <taxon>Bacteria</taxon>
        <taxon>Bacillati</taxon>
        <taxon>Actinomycetota</taxon>
        <taxon>Actinomycetes</taxon>
        <taxon>Micrococcales</taxon>
        <taxon>Dermacoccaceae</taxon>
        <taxon>Leekyejoonella</taxon>
    </lineage>
</organism>
<comment type="function">
    <text evidence="11">Required for the insertion and/or proper folding and/or complex formation of integral membrane proteins into the membrane. Involved in integration of membrane proteins that insert both dependently and independently of the Sec translocase complex, as well as at least some lipoproteins. Aids folding of multispanning membrane proteins.</text>
</comment>
<dbReference type="Pfam" id="PF02096">
    <property type="entry name" value="60KD_IMP"/>
    <property type="match status" value="1"/>
</dbReference>
<dbReference type="GO" id="GO:0015031">
    <property type="term" value="P:protein transport"/>
    <property type="evidence" value="ECO:0007669"/>
    <property type="project" value="UniProtKB-KW"/>
</dbReference>
<evidence type="ECO:0000256" key="1">
    <source>
        <dbReference type="ARBA" id="ARBA00004651"/>
    </source>
</evidence>
<dbReference type="Proteomes" id="UP000320244">
    <property type="component" value="Unassembled WGS sequence"/>
</dbReference>
<evidence type="ECO:0000256" key="13">
    <source>
        <dbReference type="ARBA" id="ARBA00031538"/>
    </source>
</evidence>
<dbReference type="InterPro" id="IPR047196">
    <property type="entry name" value="YidC_ALB_C"/>
</dbReference>
<evidence type="ECO:0000256" key="3">
    <source>
        <dbReference type="ARBA" id="ARBA00015325"/>
    </source>
</evidence>
<keyword evidence="9 17" id="KW-0472">Membrane</keyword>
<feature type="transmembrane region" description="Helical" evidence="17">
    <location>
        <begin position="191"/>
        <end position="213"/>
    </location>
</feature>
<evidence type="ECO:0000256" key="5">
    <source>
        <dbReference type="ARBA" id="ARBA00022475"/>
    </source>
</evidence>
<gene>
    <name evidence="19" type="ORF">FGL98_19500</name>
</gene>
<feature type="transmembrane region" description="Helical" evidence="17">
    <location>
        <begin position="148"/>
        <end position="165"/>
    </location>
</feature>
<sequence length="232" mass="24786">MSLLAVLDPAVSLAFHAVEGLSQVIPTSLAIVVFTVILRLALFPLTRAATRGERASAQLAPRVAELQKRHRSDPERQRQEVTDLYRREGASPLAGCLPRLVQAPFFTVMYRLFTLSVIAGHDNVLLEQTVFAVPLGDHLFTAATMPHLLVFILIYLAIGGVAYLTCRQLRAGGPSPSAAGAPALLAKIGPLLPFGTVVVAAFLPLAGAIYLLTSTAWTYAERRVLTAAPAPA</sequence>
<keyword evidence="7" id="KW-0653">Protein transport</keyword>
<evidence type="ECO:0000256" key="14">
    <source>
        <dbReference type="ARBA" id="ARBA00033245"/>
    </source>
</evidence>
<dbReference type="PANTHER" id="PTHR12428">
    <property type="entry name" value="OXA1"/>
    <property type="match status" value="1"/>
</dbReference>
<evidence type="ECO:0000256" key="10">
    <source>
        <dbReference type="ARBA" id="ARBA00023186"/>
    </source>
</evidence>
<feature type="domain" description="Membrane insertase YidC/Oxa/ALB C-terminal" evidence="18">
    <location>
        <begin position="29"/>
        <end position="224"/>
    </location>
</feature>
<evidence type="ECO:0000256" key="4">
    <source>
        <dbReference type="ARBA" id="ARBA00022448"/>
    </source>
</evidence>
<comment type="caution">
    <text evidence="19">The sequence shown here is derived from an EMBL/GenBank/DDBJ whole genome shotgun (WGS) entry which is preliminary data.</text>
</comment>
<dbReference type="GO" id="GO:0005886">
    <property type="term" value="C:plasma membrane"/>
    <property type="evidence" value="ECO:0007669"/>
    <property type="project" value="UniProtKB-SubCell"/>
</dbReference>
<keyword evidence="4" id="KW-0813">Transport</keyword>
<protein>
    <recommendedName>
        <fullName evidence="3">Membrane protein insertase YidC</fullName>
    </recommendedName>
    <alternativeName>
        <fullName evidence="15">Foldase YidC</fullName>
    </alternativeName>
    <alternativeName>
        <fullName evidence="14">Membrane integrase YidC</fullName>
    </alternativeName>
    <alternativeName>
        <fullName evidence="13">Membrane protein YidC</fullName>
    </alternativeName>
</protein>
<comment type="subunit">
    <text evidence="12">Interacts with the Sec translocase complex via SecD. Specifically interacts with transmembrane segments of nascent integral membrane proteins during membrane integration.</text>
</comment>
<name>A0A563DUH1_9MICO</name>
<evidence type="ECO:0000259" key="18">
    <source>
        <dbReference type="Pfam" id="PF02096"/>
    </source>
</evidence>
<dbReference type="NCBIfam" id="TIGR03592">
    <property type="entry name" value="yidC_oxa1_cterm"/>
    <property type="match status" value="1"/>
</dbReference>
<dbReference type="CDD" id="cd20070">
    <property type="entry name" value="5TM_YidC_Alb3"/>
    <property type="match status" value="1"/>
</dbReference>
<reference evidence="19 20" key="2">
    <citation type="submission" date="2019-08" db="EMBL/GenBank/DDBJ databases">
        <title>Jejuicoccus antrihumi gen. nov., sp. nov., a new member of the family Dermacoccaceae isolated from a cave.</title>
        <authorList>
            <person name="Schumann P."/>
            <person name="Kim I.S."/>
        </authorList>
    </citation>
    <scope>NUCLEOTIDE SEQUENCE [LARGE SCALE GENOMIC DNA]</scope>
    <source>
        <strain evidence="19 20">C5-26</strain>
    </source>
</reference>
<evidence type="ECO:0000256" key="2">
    <source>
        <dbReference type="ARBA" id="ARBA00010527"/>
    </source>
</evidence>
<reference evidence="19 20" key="1">
    <citation type="submission" date="2019-05" db="EMBL/GenBank/DDBJ databases">
        <authorList>
            <person name="Lee S.D."/>
        </authorList>
    </citation>
    <scope>NUCLEOTIDE SEQUENCE [LARGE SCALE GENOMIC DNA]</scope>
    <source>
        <strain evidence="19 20">C5-26</strain>
    </source>
</reference>
<proteinExistence type="inferred from homology"/>
<feature type="transmembrane region" description="Helical" evidence="17">
    <location>
        <begin position="24"/>
        <end position="45"/>
    </location>
</feature>
<evidence type="ECO:0000313" key="19">
    <source>
        <dbReference type="EMBL" id="TWP33895.1"/>
    </source>
</evidence>
<keyword evidence="6 16" id="KW-0812">Transmembrane</keyword>
<keyword evidence="8 17" id="KW-1133">Transmembrane helix</keyword>
<dbReference type="PANTHER" id="PTHR12428:SF65">
    <property type="entry name" value="CYTOCHROME C OXIDASE ASSEMBLY PROTEIN COX18, MITOCHONDRIAL"/>
    <property type="match status" value="1"/>
</dbReference>
<evidence type="ECO:0000313" key="20">
    <source>
        <dbReference type="Proteomes" id="UP000320244"/>
    </source>
</evidence>
<comment type="subcellular location">
    <subcellularLocation>
        <location evidence="1">Cell membrane</location>
        <topology evidence="1">Multi-pass membrane protein</topology>
    </subcellularLocation>
    <subcellularLocation>
        <location evidence="16">Membrane</location>
        <topology evidence="16">Multi-pass membrane protein</topology>
    </subcellularLocation>
</comment>
<keyword evidence="10" id="KW-0143">Chaperone</keyword>
<evidence type="ECO:0000256" key="17">
    <source>
        <dbReference type="SAM" id="Phobius"/>
    </source>
</evidence>
<evidence type="ECO:0000256" key="6">
    <source>
        <dbReference type="ARBA" id="ARBA00022692"/>
    </source>
</evidence>
<keyword evidence="5" id="KW-1003">Cell membrane</keyword>
<evidence type="ECO:0000256" key="8">
    <source>
        <dbReference type="ARBA" id="ARBA00022989"/>
    </source>
</evidence>
<evidence type="ECO:0000256" key="11">
    <source>
        <dbReference type="ARBA" id="ARBA00025034"/>
    </source>
</evidence>
<dbReference type="OrthoDB" id="9780552at2"/>
<dbReference type="InterPro" id="IPR001708">
    <property type="entry name" value="YidC/ALB3/OXA1/COX18"/>
</dbReference>
<dbReference type="AlphaFoldDB" id="A0A563DUH1"/>
<evidence type="ECO:0000256" key="16">
    <source>
        <dbReference type="RuleBase" id="RU003945"/>
    </source>
</evidence>
<evidence type="ECO:0000256" key="12">
    <source>
        <dbReference type="ARBA" id="ARBA00026028"/>
    </source>
</evidence>
<dbReference type="EMBL" id="VCQV01000034">
    <property type="protein sequence ID" value="TWP33895.1"/>
    <property type="molecule type" value="Genomic_DNA"/>
</dbReference>